<accession>A0A0E9NEY3</accession>
<reference evidence="8 9" key="1">
    <citation type="journal article" date="2011" name="J. Gen. Appl. Microbiol.">
        <title>Draft genome sequencing of the enigmatic yeast Saitoella complicata.</title>
        <authorList>
            <person name="Nishida H."/>
            <person name="Hamamoto M."/>
            <person name="Sugiyama J."/>
        </authorList>
    </citation>
    <scope>NUCLEOTIDE SEQUENCE [LARGE SCALE GENOMIC DNA]</scope>
    <source>
        <strain evidence="8 9">NRRL Y-17804</strain>
    </source>
</reference>
<gene>
    <name evidence="8" type="ORF">G7K_2585-t1</name>
</gene>
<keyword evidence="1" id="KW-0479">Metal-binding</keyword>
<comment type="caution">
    <text evidence="8">The sequence shown here is derived from an EMBL/GenBank/DDBJ whole genome shotgun (WGS) entry which is preliminary data.</text>
</comment>
<dbReference type="Gene3D" id="3.30.160.60">
    <property type="entry name" value="Classic Zinc Finger"/>
    <property type="match status" value="1"/>
</dbReference>
<evidence type="ECO:0000256" key="5">
    <source>
        <dbReference type="PROSITE-ProRule" id="PRU00042"/>
    </source>
</evidence>
<keyword evidence="4" id="KW-0862">Zinc</keyword>
<feature type="compositionally biased region" description="Basic residues" evidence="6">
    <location>
        <begin position="274"/>
        <end position="285"/>
    </location>
</feature>
<keyword evidence="2" id="KW-0677">Repeat</keyword>
<evidence type="ECO:0000259" key="7">
    <source>
        <dbReference type="PROSITE" id="PS50157"/>
    </source>
</evidence>
<dbReference type="OrthoDB" id="5412288at2759"/>
<feature type="region of interest" description="Disordered" evidence="6">
    <location>
        <begin position="230"/>
        <end position="387"/>
    </location>
</feature>
<feature type="domain" description="C2H2-type" evidence="7">
    <location>
        <begin position="352"/>
        <end position="379"/>
    </location>
</feature>
<dbReference type="RefSeq" id="XP_019022026.1">
    <property type="nucleotide sequence ID" value="XM_019167975.1"/>
</dbReference>
<dbReference type="GO" id="GO:0008270">
    <property type="term" value="F:zinc ion binding"/>
    <property type="evidence" value="ECO:0007669"/>
    <property type="project" value="UniProtKB-KW"/>
</dbReference>
<protein>
    <recommendedName>
        <fullName evidence="7">C2H2-type domain-containing protein</fullName>
    </recommendedName>
</protein>
<evidence type="ECO:0000256" key="3">
    <source>
        <dbReference type="ARBA" id="ARBA00022771"/>
    </source>
</evidence>
<keyword evidence="9" id="KW-1185">Reference proteome</keyword>
<dbReference type="AlphaFoldDB" id="A0A0E9NEY3"/>
<dbReference type="Proteomes" id="UP000033140">
    <property type="component" value="Unassembled WGS sequence"/>
</dbReference>
<evidence type="ECO:0000256" key="4">
    <source>
        <dbReference type="ARBA" id="ARBA00022833"/>
    </source>
</evidence>
<reference evidence="8 9" key="3">
    <citation type="journal article" date="2015" name="Genome Announc.">
        <title>Draft Genome Sequence of the Archiascomycetous Yeast Saitoella complicata.</title>
        <authorList>
            <person name="Yamauchi K."/>
            <person name="Kondo S."/>
            <person name="Hamamoto M."/>
            <person name="Takahashi Y."/>
            <person name="Ogura Y."/>
            <person name="Hayashi T."/>
            <person name="Nishida H."/>
        </authorList>
    </citation>
    <scope>NUCLEOTIDE SEQUENCE [LARGE SCALE GENOMIC DNA]</scope>
    <source>
        <strain evidence="8 9">NRRL Y-17804</strain>
    </source>
</reference>
<dbReference type="FunFam" id="3.30.160.60:FF:000100">
    <property type="entry name" value="Zinc finger 45-like"/>
    <property type="match status" value="1"/>
</dbReference>
<feature type="region of interest" description="Disordered" evidence="6">
    <location>
        <begin position="1"/>
        <end position="30"/>
    </location>
</feature>
<feature type="compositionally biased region" description="Basic residues" evidence="6">
    <location>
        <begin position="361"/>
        <end position="373"/>
    </location>
</feature>
<dbReference type="EMBL" id="BACD03000014">
    <property type="protein sequence ID" value="GAO48412.1"/>
    <property type="molecule type" value="Genomic_DNA"/>
</dbReference>
<proteinExistence type="predicted"/>
<feature type="compositionally biased region" description="Low complexity" evidence="6">
    <location>
        <begin position="302"/>
        <end position="317"/>
    </location>
</feature>
<sequence>MDDVDTHSRSPSPAFDDDEILPGPPSRPTRREILEHKDLLKSLDHTDAHNISLHALSSHNLRKRLRPSSTDPDVYQEIETEDGRIVKKKMRLNRVWTAWPMPAHLVPRPRGEGRWGIHPSAPLRDEIHAAFHRISNAALHSAGLEPSAADIPDHPAHTAIHALEPAILGRIDDLLQAVAKMRARQGGKADGDRLSKVCAGQLLSIAESISKSWDPDAVQRARARMESLLGADEVWNPPRREHTTPPVPDQEQEQLTMPPTLPLPSFLDDPSRSHWSHLSHIRGRKTPTLTKPPRAWQPPKPATATAAAKRAAAAAAQEAKRATALKEGGEEVHDEKGGEHNHHPHLKKSKNHECPGCGKGFTRKGSLHTHMKQRCKELQKEDEGEEG</sequence>
<evidence type="ECO:0000256" key="2">
    <source>
        <dbReference type="ARBA" id="ARBA00022737"/>
    </source>
</evidence>
<dbReference type="Pfam" id="PF10680">
    <property type="entry name" value="RRN9"/>
    <property type="match status" value="1"/>
</dbReference>
<name>A0A0E9NEY3_SAICN</name>
<dbReference type="InterPro" id="IPR019622">
    <property type="entry name" value="Rrn9_dom"/>
</dbReference>
<organism evidence="8 9">
    <name type="scientific">Saitoella complicata (strain BCRC 22490 / CBS 7301 / JCM 7358 / NBRC 10748 / NRRL Y-17804)</name>
    <dbReference type="NCBI Taxonomy" id="698492"/>
    <lineage>
        <taxon>Eukaryota</taxon>
        <taxon>Fungi</taxon>
        <taxon>Dikarya</taxon>
        <taxon>Ascomycota</taxon>
        <taxon>Taphrinomycotina</taxon>
        <taxon>Taphrinomycotina incertae sedis</taxon>
        <taxon>Saitoella</taxon>
    </lineage>
</organism>
<evidence type="ECO:0000256" key="1">
    <source>
        <dbReference type="ARBA" id="ARBA00022723"/>
    </source>
</evidence>
<evidence type="ECO:0000313" key="8">
    <source>
        <dbReference type="EMBL" id="GAO48412.1"/>
    </source>
</evidence>
<keyword evidence="3 5" id="KW-0863">Zinc-finger</keyword>
<dbReference type="InterPro" id="IPR013087">
    <property type="entry name" value="Znf_C2H2_type"/>
</dbReference>
<evidence type="ECO:0000313" key="9">
    <source>
        <dbReference type="Proteomes" id="UP000033140"/>
    </source>
</evidence>
<reference evidence="8 9" key="2">
    <citation type="journal article" date="2014" name="J. Gen. Appl. Microbiol.">
        <title>The early diverging ascomycetous budding yeast Saitoella complicata has three histone deacetylases belonging to the Clr6, Hos2, and Rpd3 lineages.</title>
        <authorList>
            <person name="Nishida H."/>
            <person name="Matsumoto T."/>
            <person name="Kondo S."/>
            <person name="Hamamoto M."/>
            <person name="Yoshikawa H."/>
        </authorList>
    </citation>
    <scope>NUCLEOTIDE SEQUENCE [LARGE SCALE GENOMIC DNA]</scope>
    <source>
        <strain evidence="8 9">NRRL Y-17804</strain>
    </source>
</reference>
<feature type="compositionally biased region" description="Basic and acidic residues" evidence="6">
    <location>
        <begin position="327"/>
        <end position="341"/>
    </location>
</feature>
<dbReference type="PROSITE" id="PS50157">
    <property type="entry name" value="ZINC_FINGER_C2H2_2"/>
    <property type="match status" value="1"/>
</dbReference>
<evidence type="ECO:0000256" key="6">
    <source>
        <dbReference type="SAM" id="MobiDB-lite"/>
    </source>
</evidence>